<dbReference type="AlphaFoldDB" id="A0A9P8NSE3"/>
<dbReference type="EMBL" id="JAEUBD010001571">
    <property type="protein sequence ID" value="KAH3658980.1"/>
    <property type="molecule type" value="Genomic_DNA"/>
</dbReference>
<accession>A0A9P8NSE3</accession>
<feature type="compositionally biased region" description="Polar residues" evidence="1">
    <location>
        <begin position="29"/>
        <end position="39"/>
    </location>
</feature>
<dbReference type="Proteomes" id="UP000788993">
    <property type="component" value="Unassembled WGS sequence"/>
</dbReference>
<sequence length="407" mass="46396">MESVVDSQRHAEKRGRQFQVPKRYEFQKSIPTSRESSAHTSIFKPNFTLNKLRREHSTHSLQTSLKRTQSPFFGSKNDHMAEMKRHSLSAASGGGPGYRNHIINAYNDSKVFETVAPRRTSSVNYILDTRSNQDAQCTPPVPDETGKKSILIRRPPPNEAPSFNSSISKINYYQSDLQDSQYIEQVRRRDLGDPNSAEIQHRPSSTDNTTKSEQKGETTDDETRSESQSSGHDNDDAINPYLDPLDSHGIGVSEFSTPTQTVPMRTQQRQLAIKDLLQHNSFAGSAWFELGINDVPKTEYSAEPVELISQNVWANVSIDERNKYEHISNDLRKLALYNKKPMMDCIGRYFEFAKQTHINTKVRSRALPPEKQDSYLDSNGRFRKGVGRELAEDLWNSANSNFRFFDT</sequence>
<keyword evidence="3" id="KW-1185">Reference proteome</keyword>
<comment type="caution">
    <text evidence="2">The sequence shown here is derived from an EMBL/GenBank/DDBJ whole genome shotgun (WGS) entry which is preliminary data.</text>
</comment>
<feature type="compositionally biased region" description="Basic and acidic residues" evidence="1">
    <location>
        <begin position="210"/>
        <end position="225"/>
    </location>
</feature>
<evidence type="ECO:0000313" key="2">
    <source>
        <dbReference type="EMBL" id="KAH3658980.1"/>
    </source>
</evidence>
<feature type="region of interest" description="Disordered" evidence="1">
    <location>
        <begin position="193"/>
        <end position="263"/>
    </location>
</feature>
<name>A0A9P8NSE3_9ASCO</name>
<feature type="region of interest" description="Disordered" evidence="1">
    <location>
        <begin position="1"/>
        <end position="39"/>
    </location>
</feature>
<reference evidence="2" key="1">
    <citation type="journal article" date="2021" name="Open Biol.">
        <title>Shared evolutionary footprints suggest mitochondrial oxidative damage underlies multiple complex I losses in fungi.</title>
        <authorList>
            <person name="Schikora-Tamarit M.A."/>
            <person name="Marcet-Houben M."/>
            <person name="Nosek J."/>
            <person name="Gabaldon T."/>
        </authorList>
    </citation>
    <scope>NUCLEOTIDE SEQUENCE</scope>
    <source>
        <strain evidence="2">NCAIM Y.01608</strain>
    </source>
</reference>
<feature type="compositionally biased region" description="Polar residues" evidence="1">
    <location>
        <begin position="254"/>
        <end position="263"/>
    </location>
</feature>
<proteinExistence type="predicted"/>
<organism evidence="2 3">
    <name type="scientific">Ogataea polymorpha</name>
    <dbReference type="NCBI Taxonomy" id="460523"/>
    <lineage>
        <taxon>Eukaryota</taxon>
        <taxon>Fungi</taxon>
        <taxon>Dikarya</taxon>
        <taxon>Ascomycota</taxon>
        <taxon>Saccharomycotina</taxon>
        <taxon>Pichiomycetes</taxon>
        <taxon>Pichiales</taxon>
        <taxon>Pichiaceae</taxon>
        <taxon>Ogataea</taxon>
    </lineage>
</organism>
<reference evidence="2" key="2">
    <citation type="submission" date="2021-01" db="EMBL/GenBank/DDBJ databases">
        <authorList>
            <person name="Schikora-Tamarit M.A."/>
        </authorList>
    </citation>
    <scope>NUCLEOTIDE SEQUENCE</scope>
    <source>
        <strain evidence="2">NCAIM Y.01608</strain>
    </source>
</reference>
<evidence type="ECO:0000313" key="3">
    <source>
        <dbReference type="Proteomes" id="UP000788993"/>
    </source>
</evidence>
<feature type="region of interest" description="Disordered" evidence="1">
    <location>
        <begin position="131"/>
        <end position="165"/>
    </location>
</feature>
<gene>
    <name evidence="2" type="ORF">OGATHE_006706</name>
</gene>
<protein>
    <submittedName>
        <fullName evidence="2">Uncharacterized protein</fullName>
    </submittedName>
</protein>
<evidence type="ECO:0000256" key="1">
    <source>
        <dbReference type="SAM" id="MobiDB-lite"/>
    </source>
</evidence>